<dbReference type="PROSITE" id="PS00395">
    <property type="entry name" value="ALANINE_RACEMASE"/>
    <property type="match status" value="1"/>
</dbReference>
<dbReference type="Proteomes" id="UP000422989">
    <property type="component" value="Chromosome"/>
</dbReference>
<evidence type="ECO:0000313" key="6">
    <source>
        <dbReference type="EMBL" id="QGU26608.1"/>
    </source>
</evidence>
<feature type="modified residue" description="N6-(pyridoxal phosphate)lysine" evidence="4">
    <location>
        <position position="32"/>
    </location>
</feature>
<dbReference type="GO" id="GO:0008784">
    <property type="term" value="F:alanine racemase activity"/>
    <property type="evidence" value="ECO:0007669"/>
    <property type="project" value="InterPro"/>
</dbReference>
<gene>
    <name evidence="6" type="ORF">D7D94_02105</name>
</gene>
<dbReference type="InterPro" id="IPR029066">
    <property type="entry name" value="PLP-binding_barrel"/>
</dbReference>
<evidence type="ECO:0000256" key="2">
    <source>
        <dbReference type="ARBA" id="ARBA00022898"/>
    </source>
</evidence>
<proteinExistence type="predicted"/>
<dbReference type="Pfam" id="PF01168">
    <property type="entry name" value="Ala_racemase_N"/>
    <property type="match status" value="1"/>
</dbReference>
<dbReference type="AlphaFoldDB" id="A0A6I6E5L7"/>
<evidence type="ECO:0000259" key="5">
    <source>
        <dbReference type="Pfam" id="PF01168"/>
    </source>
</evidence>
<dbReference type="PRINTS" id="PR00992">
    <property type="entry name" value="ALARACEMASE"/>
</dbReference>
<organism evidence="6 7">
    <name type="scientific">Microbacterium oryzae</name>
    <dbReference type="NCBI Taxonomy" id="743009"/>
    <lineage>
        <taxon>Bacteria</taxon>
        <taxon>Bacillati</taxon>
        <taxon>Actinomycetota</taxon>
        <taxon>Actinomycetes</taxon>
        <taxon>Micrococcales</taxon>
        <taxon>Microbacteriaceae</taxon>
        <taxon>Microbacterium</taxon>
    </lineage>
</organism>
<keyword evidence="7" id="KW-1185">Reference proteome</keyword>
<keyword evidence="2 4" id="KW-0663">Pyridoxal phosphate</keyword>
<dbReference type="RefSeq" id="WP_156241008.1">
    <property type="nucleotide sequence ID" value="NZ_BAAAZL010000002.1"/>
</dbReference>
<dbReference type="GO" id="GO:0009252">
    <property type="term" value="P:peptidoglycan biosynthetic process"/>
    <property type="evidence" value="ECO:0007669"/>
    <property type="project" value="TreeGrafter"/>
</dbReference>
<dbReference type="KEGG" id="moj:D7D94_02105"/>
<dbReference type="GO" id="GO:0030632">
    <property type="term" value="P:D-alanine biosynthetic process"/>
    <property type="evidence" value="ECO:0007669"/>
    <property type="project" value="TreeGrafter"/>
</dbReference>
<dbReference type="OrthoDB" id="9813814at2"/>
<feature type="domain" description="Alanine racemase N-terminal" evidence="5">
    <location>
        <begin position="6"/>
        <end position="225"/>
    </location>
</feature>
<dbReference type="PANTHER" id="PTHR30511:SF0">
    <property type="entry name" value="ALANINE RACEMASE, CATABOLIC-RELATED"/>
    <property type="match status" value="1"/>
</dbReference>
<reference evidence="6 7" key="1">
    <citation type="submission" date="2018-09" db="EMBL/GenBank/DDBJ databases">
        <title>Whole genome sequencing of Microbacterium oryzae strain MB-10T.</title>
        <authorList>
            <person name="Das S.K."/>
        </authorList>
    </citation>
    <scope>NUCLEOTIDE SEQUENCE [LARGE SCALE GENOMIC DNA]</scope>
    <source>
        <strain evidence="6 7">MB-10</strain>
    </source>
</reference>
<dbReference type="InterPro" id="IPR009006">
    <property type="entry name" value="Ala_racemase/Decarboxylase_C"/>
</dbReference>
<dbReference type="SUPFAM" id="SSF50621">
    <property type="entry name" value="Alanine racemase C-terminal domain-like"/>
    <property type="match status" value="1"/>
</dbReference>
<dbReference type="InterPro" id="IPR000821">
    <property type="entry name" value="Ala_racemase"/>
</dbReference>
<dbReference type="Gene3D" id="3.20.20.10">
    <property type="entry name" value="Alanine racemase"/>
    <property type="match status" value="1"/>
</dbReference>
<dbReference type="Gene3D" id="2.40.37.10">
    <property type="entry name" value="Lyase, Ornithine Decarboxylase, Chain A, domain 1"/>
    <property type="match status" value="2"/>
</dbReference>
<dbReference type="InterPro" id="IPR020622">
    <property type="entry name" value="Ala_racemase_pyridoxalP-BS"/>
</dbReference>
<evidence type="ECO:0000256" key="1">
    <source>
        <dbReference type="ARBA" id="ARBA00001933"/>
    </source>
</evidence>
<evidence type="ECO:0000256" key="3">
    <source>
        <dbReference type="ARBA" id="ARBA00023235"/>
    </source>
</evidence>
<keyword evidence="3" id="KW-0413">Isomerase</keyword>
<sequence length="344" mass="36156">MSELRIDLGRFQANVRAVAERVAPADLLLVVKDDAYGHGVERMVPAAVDAGARWLGAIDLSSASRAKAIAGDRARVFCWQTAGVDEIVAALDAELELGVGDADYLERVATIAAERREPALVHLKIDTGLHRNGVRREDWPEFVARAAELEDAGALRVAGIWSHIAEASDAEDDDARAVFDDAVAVARAAGLDPDVRHLAASAAGWHRAEFRCDLVRVGAFCYGIRSADGPEIPGIAPAATLVTEVVAVHDGGVELGIGWLDGLFSTLAGRMAVGTPAGPRALREIRETTAVADAWEGATVGDEVRVFGPGDAGESTATTIAEAIGTVGEEPLLRVSPLIPRVTV</sequence>
<protein>
    <submittedName>
        <fullName evidence="6">Alanine racemase</fullName>
    </submittedName>
</protein>
<comment type="cofactor">
    <cofactor evidence="1 4">
        <name>pyridoxal 5'-phosphate</name>
        <dbReference type="ChEBI" id="CHEBI:597326"/>
    </cofactor>
</comment>
<evidence type="ECO:0000313" key="7">
    <source>
        <dbReference type="Proteomes" id="UP000422989"/>
    </source>
</evidence>
<dbReference type="SUPFAM" id="SSF51419">
    <property type="entry name" value="PLP-binding barrel"/>
    <property type="match status" value="1"/>
</dbReference>
<evidence type="ECO:0000256" key="4">
    <source>
        <dbReference type="PIRSR" id="PIRSR600821-50"/>
    </source>
</evidence>
<dbReference type="EMBL" id="CP032550">
    <property type="protein sequence ID" value="QGU26608.1"/>
    <property type="molecule type" value="Genomic_DNA"/>
</dbReference>
<dbReference type="GO" id="GO:0005829">
    <property type="term" value="C:cytosol"/>
    <property type="evidence" value="ECO:0007669"/>
    <property type="project" value="TreeGrafter"/>
</dbReference>
<accession>A0A6I6E5L7</accession>
<dbReference type="GO" id="GO:0030170">
    <property type="term" value="F:pyridoxal phosphate binding"/>
    <property type="evidence" value="ECO:0007669"/>
    <property type="project" value="TreeGrafter"/>
</dbReference>
<dbReference type="InterPro" id="IPR001608">
    <property type="entry name" value="Ala_racemase_N"/>
</dbReference>
<name>A0A6I6E5L7_9MICO</name>
<dbReference type="PANTHER" id="PTHR30511">
    <property type="entry name" value="ALANINE RACEMASE"/>
    <property type="match status" value="1"/>
</dbReference>